<feature type="transmembrane region" description="Helical" evidence="1">
    <location>
        <begin position="27"/>
        <end position="46"/>
    </location>
</feature>
<sequence>MLILAGGCLAGATFTLFFGNKLGRRRIILFGACWVVTGTIIQITPIPGRKPGYQFVIGPGGPNGYSQCGKGH</sequence>
<dbReference type="EMBL" id="KN881692">
    <property type="protein sequence ID" value="KIY50093.1"/>
    <property type="molecule type" value="Genomic_DNA"/>
</dbReference>
<name>A0A0D7AGX7_9AGAR</name>
<dbReference type="OrthoDB" id="2544694at2759"/>
<accession>A0A0D7AGX7</accession>
<proteinExistence type="predicted"/>
<evidence type="ECO:0000313" key="3">
    <source>
        <dbReference type="Proteomes" id="UP000054144"/>
    </source>
</evidence>
<keyword evidence="1" id="KW-0812">Transmembrane</keyword>
<dbReference type="Proteomes" id="UP000054144">
    <property type="component" value="Unassembled WGS sequence"/>
</dbReference>
<reference evidence="2 3" key="1">
    <citation type="journal article" date="2015" name="Fungal Genet. Biol.">
        <title>Evolution of novel wood decay mechanisms in Agaricales revealed by the genome sequences of Fistulina hepatica and Cylindrobasidium torrendii.</title>
        <authorList>
            <person name="Floudas D."/>
            <person name="Held B.W."/>
            <person name="Riley R."/>
            <person name="Nagy L.G."/>
            <person name="Koehler G."/>
            <person name="Ransdell A.S."/>
            <person name="Younus H."/>
            <person name="Chow J."/>
            <person name="Chiniquy J."/>
            <person name="Lipzen A."/>
            <person name="Tritt A."/>
            <person name="Sun H."/>
            <person name="Haridas S."/>
            <person name="LaButti K."/>
            <person name="Ohm R.A."/>
            <person name="Kues U."/>
            <person name="Blanchette R.A."/>
            <person name="Grigoriev I.V."/>
            <person name="Minto R.E."/>
            <person name="Hibbett D.S."/>
        </authorList>
    </citation>
    <scope>NUCLEOTIDE SEQUENCE [LARGE SCALE GENOMIC DNA]</scope>
    <source>
        <strain evidence="2 3">ATCC 64428</strain>
    </source>
</reference>
<protein>
    <recommendedName>
        <fullName evidence="4">Major facilitator superfamily (MFS) profile domain-containing protein</fullName>
    </recommendedName>
</protein>
<dbReference type="InterPro" id="IPR036259">
    <property type="entry name" value="MFS_trans_sf"/>
</dbReference>
<keyword evidence="1" id="KW-0472">Membrane</keyword>
<evidence type="ECO:0000313" key="2">
    <source>
        <dbReference type="EMBL" id="KIY50093.1"/>
    </source>
</evidence>
<dbReference type="AlphaFoldDB" id="A0A0D7AGX7"/>
<keyword evidence="1" id="KW-1133">Transmembrane helix</keyword>
<organism evidence="2 3">
    <name type="scientific">Fistulina hepatica ATCC 64428</name>
    <dbReference type="NCBI Taxonomy" id="1128425"/>
    <lineage>
        <taxon>Eukaryota</taxon>
        <taxon>Fungi</taxon>
        <taxon>Dikarya</taxon>
        <taxon>Basidiomycota</taxon>
        <taxon>Agaricomycotina</taxon>
        <taxon>Agaricomycetes</taxon>
        <taxon>Agaricomycetidae</taxon>
        <taxon>Agaricales</taxon>
        <taxon>Fistulinaceae</taxon>
        <taxon>Fistulina</taxon>
    </lineage>
</organism>
<evidence type="ECO:0008006" key="4">
    <source>
        <dbReference type="Google" id="ProtNLM"/>
    </source>
</evidence>
<dbReference type="Gene3D" id="1.20.1250.20">
    <property type="entry name" value="MFS general substrate transporter like domains"/>
    <property type="match status" value="1"/>
</dbReference>
<keyword evidence="3" id="KW-1185">Reference proteome</keyword>
<gene>
    <name evidence="2" type="ORF">FISHEDRAFT_72044</name>
</gene>
<evidence type="ECO:0000256" key="1">
    <source>
        <dbReference type="SAM" id="Phobius"/>
    </source>
</evidence>